<evidence type="ECO:0000313" key="2">
    <source>
        <dbReference type="Proteomes" id="UP001165561"/>
    </source>
</evidence>
<gene>
    <name evidence="1" type="ORF">PU560_13875</name>
</gene>
<comment type="caution">
    <text evidence="1">The sequence shown here is derived from an EMBL/GenBank/DDBJ whole genome shotgun (WGS) entry which is preliminary data.</text>
</comment>
<keyword evidence="2" id="KW-1185">Reference proteome</keyword>
<name>A0ABT5TZP5_9MICO</name>
<accession>A0ABT5TZP5</accession>
<sequence length="277" mass="30017">MSTDLGTLRTPHGDVPVTHRLALAVWPLDALHQHPVTHGLRVGVERPGARPRRSRPLQASGGGVFLLPHGSGVPTTPGARLPVRVTDPRGRYAPRRLDVPLWVLPEVRAAEEVPPTGDYIPALRRTVRPWLLPGPAYFLPRGVSGLRLRVLRQGRPVRWARAEAFDAAGHRVAWGHGDEHGQVTLVVDDLAPGTPATTKLAVRVHVPDPTSTTEPTAEDPWADLPVETVPRPAAPPTFDDDVTLGVAVPPTYLTSTQDGVLDLRVGVLSPQHDLEFH</sequence>
<dbReference type="Proteomes" id="UP001165561">
    <property type="component" value="Unassembled WGS sequence"/>
</dbReference>
<organism evidence="1 2">
    <name type="scientific">Georgenia halotolerans</name>
    <dbReference type="NCBI Taxonomy" id="3028317"/>
    <lineage>
        <taxon>Bacteria</taxon>
        <taxon>Bacillati</taxon>
        <taxon>Actinomycetota</taxon>
        <taxon>Actinomycetes</taxon>
        <taxon>Micrococcales</taxon>
        <taxon>Bogoriellaceae</taxon>
        <taxon>Georgenia</taxon>
    </lineage>
</organism>
<protein>
    <submittedName>
        <fullName evidence="1">Uncharacterized protein</fullName>
    </submittedName>
</protein>
<reference evidence="1" key="1">
    <citation type="submission" date="2023-02" db="EMBL/GenBank/DDBJ databases">
        <title>Georgenia sp.10Sc9-8, isolated from a soil sample collected from the Taklamakan desert.</title>
        <authorList>
            <person name="Liu S."/>
        </authorList>
    </citation>
    <scope>NUCLEOTIDE SEQUENCE</scope>
    <source>
        <strain evidence="1">10Sc9-8</strain>
    </source>
</reference>
<dbReference type="EMBL" id="JARACI010001121">
    <property type="protein sequence ID" value="MDD9207540.1"/>
    <property type="molecule type" value="Genomic_DNA"/>
</dbReference>
<proteinExistence type="predicted"/>
<evidence type="ECO:0000313" key="1">
    <source>
        <dbReference type="EMBL" id="MDD9207540.1"/>
    </source>
</evidence>